<accession>A0A6J7F2E7</accession>
<dbReference type="AlphaFoldDB" id="A0A6J7F2E7"/>
<sequence>MIAPDVSARRIGRSTRNWTMTPRIAPATSATSSAKIHEPVRVWTLSAMKVVNIAWPTWAKFTTRVARQMSTRASAMSAITAPLLTPPMR</sequence>
<name>A0A6J7F2E7_9ZZZZ</name>
<protein>
    <submittedName>
        <fullName evidence="2">Unannotated protein</fullName>
    </submittedName>
</protein>
<reference evidence="2" key="1">
    <citation type="submission" date="2020-05" db="EMBL/GenBank/DDBJ databases">
        <authorList>
            <person name="Chiriac C."/>
            <person name="Salcher M."/>
            <person name="Ghai R."/>
            <person name="Kavagutti S V."/>
        </authorList>
    </citation>
    <scope>NUCLEOTIDE SEQUENCE</scope>
</reference>
<feature type="region of interest" description="Disordered" evidence="1">
    <location>
        <begin position="1"/>
        <end position="31"/>
    </location>
</feature>
<evidence type="ECO:0000256" key="1">
    <source>
        <dbReference type="SAM" id="MobiDB-lite"/>
    </source>
</evidence>
<proteinExistence type="predicted"/>
<evidence type="ECO:0000313" key="2">
    <source>
        <dbReference type="EMBL" id="CAB4887794.1"/>
    </source>
</evidence>
<gene>
    <name evidence="2" type="ORF">UFOPK3402_02087</name>
</gene>
<dbReference type="EMBL" id="CAFBLS010000359">
    <property type="protein sequence ID" value="CAB4887794.1"/>
    <property type="molecule type" value="Genomic_DNA"/>
</dbReference>
<organism evidence="2">
    <name type="scientific">freshwater metagenome</name>
    <dbReference type="NCBI Taxonomy" id="449393"/>
    <lineage>
        <taxon>unclassified sequences</taxon>
        <taxon>metagenomes</taxon>
        <taxon>ecological metagenomes</taxon>
    </lineage>
</organism>